<comment type="caution">
    <text evidence="4">The sequence shown here is derived from an EMBL/GenBank/DDBJ whole genome shotgun (WGS) entry which is preliminary data.</text>
</comment>
<name>A0A2S9QKS6_9MICO</name>
<dbReference type="PANTHER" id="PTHR34351">
    <property type="entry name" value="SLR1927 PROTEIN-RELATED"/>
    <property type="match status" value="1"/>
</dbReference>
<dbReference type="Pfam" id="PF01882">
    <property type="entry name" value="DUF58"/>
    <property type="match status" value="1"/>
</dbReference>
<dbReference type="PANTHER" id="PTHR34351:SF1">
    <property type="entry name" value="SLR1927 PROTEIN"/>
    <property type="match status" value="1"/>
</dbReference>
<dbReference type="InterPro" id="IPR002881">
    <property type="entry name" value="DUF58"/>
</dbReference>
<dbReference type="EMBL" id="MWZD01000022">
    <property type="protein sequence ID" value="PRI10182.1"/>
    <property type="molecule type" value="Genomic_DNA"/>
</dbReference>
<keyword evidence="5" id="KW-1185">Reference proteome</keyword>
<feature type="transmembrane region" description="Helical" evidence="2">
    <location>
        <begin position="88"/>
        <end position="112"/>
    </location>
</feature>
<keyword evidence="2" id="KW-0472">Membrane</keyword>
<feature type="region of interest" description="Disordered" evidence="1">
    <location>
        <begin position="1"/>
        <end position="52"/>
    </location>
</feature>
<keyword evidence="2" id="KW-0812">Transmembrane</keyword>
<feature type="transmembrane region" description="Helical" evidence="2">
    <location>
        <begin position="118"/>
        <end position="137"/>
    </location>
</feature>
<evidence type="ECO:0000256" key="1">
    <source>
        <dbReference type="SAM" id="MobiDB-lite"/>
    </source>
</evidence>
<sequence length="481" mass="52501">MSGEDTRSRLFRTGTRGTRGTRGTAGSRGSRTRGTTRTSTRLGETRTGTRLGETRTGTRLGETRRRRVQALRWWRLTRRRIARGWRGVTQAVTPLGWFVLALSLGCAALGASLSWVEAWYVAAVGALLLVTALPFLLGNRAYRVQIEIDRARVVAGGQVQLRLRVENAGGRPALPAVAELPVGEALRELTIPAIGAHSGAELPLAIPAPHRGVIRVGPLTVARRDPLGLLRREVTWPDRHLVHVHPATAQLPPNSAGLVRDLEGTASRRLTDSDLSFYAVREYAPGDAMRHVHWKSTAKTGTLMVRQYEESQTARVAVLFDARPEEYQNAEEFELAVSVAASVSVQAVREGRERFIASAWAPGRVRPSIDGLEELPARDPVQLLDSWSELEAAPEGFPFEELASGLAHSRRPLSIVVIVTGSLPGPARLRRAAAAFSPDVHVLAARCELFAEPRAQRAEALTMFTVGALGDLPQLMFRSAR</sequence>
<dbReference type="AlphaFoldDB" id="A0A2S9QKS6"/>
<proteinExistence type="predicted"/>
<protein>
    <recommendedName>
        <fullName evidence="3">DUF58 domain-containing protein</fullName>
    </recommendedName>
</protein>
<accession>A0A2S9QKS6</accession>
<feature type="compositionally biased region" description="Low complexity" evidence="1">
    <location>
        <begin position="11"/>
        <end position="52"/>
    </location>
</feature>
<feature type="domain" description="DUF58" evidence="3">
    <location>
        <begin position="280"/>
        <end position="352"/>
    </location>
</feature>
<gene>
    <name evidence="4" type="ORF">B4915_12250</name>
</gene>
<dbReference type="Proteomes" id="UP000238650">
    <property type="component" value="Unassembled WGS sequence"/>
</dbReference>
<keyword evidence="2" id="KW-1133">Transmembrane helix</keyword>
<dbReference type="RefSeq" id="WP_105806116.1">
    <property type="nucleotide sequence ID" value="NZ_MWZD01000022.1"/>
</dbReference>
<dbReference type="OrthoDB" id="9812729at2"/>
<organism evidence="4 5">
    <name type="scientific">Leucobacter massiliensis</name>
    <dbReference type="NCBI Taxonomy" id="1686285"/>
    <lineage>
        <taxon>Bacteria</taxon>
        <taxon>Bacillati</taxon>
        <taxon>Actinomycetota</taxon>
        <taxon>Actinomycetes</taxon>
        <taxon>Micrococcales</taxon>
        <taxon>Microbacteriaceae</taxon>
        <taxon>Leucobacter</taxon>
    </lineage>
</organism>
<evidence type="ECO:0000313" key="4">
    <source>
        <dbReference type="EMBL" id="PRI10182.1"/>
    </source>
</evidence>
<evidence type="ECO:0000256" key="2">
    <source>
        <dbReference type="SAM" id="Phobius"/>
    </source>
</evidence>
<reference evidence="4 5" key="1">
    <citation type="journal article" date="2017" name="New Microbes New Infect">
        <title>Genome sequence of 'Leucobacter massiliensis' sp. nov. isolated from human pharynx after travel to the 2014 Hajj.</title>
        <authorList>
            <person name="Leangapichart T."/>
            <person name="Gautret P."/>
            <person name="Nguyen T.T."/>
            <person name="Armstrong N."/>
            <person name="Rolain J.M."/>
        </authorList>
    </citation>
    <scope>NUCLEOTIDE SEQUENCE [LARGE SCALE GENOMIC DNA]</scope>
    <source>
        <strain evidence="4 5">122RC15</strain>
    </source>
</reference>
<evidence type="ECO:0000313" key="5">
    <source>
        <dbReference type="Proteomes" id="UP000238650"/>
    </source>
</evidence>
<evidence type="ECO:0000259" key="3">
    <source>
        <dbReference type="Pfam" id="PF01882"/>
    </source>
</evidence>